<dbReference type="EMBL" id="BQKI01000007">
    <property type="protein sequence ID" value="GJM99069.1"/>
    <property type="molecule type" value="Genomic_DNA"/>
</dbReference>
<evidence type="ECO:0000313" key="2">
    <source>
        <dbReference type="EMBL" id="GJM99069.1"/>
    </source>
</evidence>
<reference evidence="2" key="1">
    <citation type="journal article" date="2018" name="DNA Res.">
        <title>Multiple hybrid de novo genome assembly of finger millet, an orphan allotetraploid crop.</title>
        <authorList>
            <person name="Hatakeyama M."/>
            <person name="Aluri S."/>
            <person name="Balachadran M.T."/>
            <person name="Sivarajan S.R."/>
            <person name="Patrignani A."/>
            <person name="Gruter S."/>
            <person name="Poveda L."/>
            <person name="Shimizu-Inatsugi R."/>
            <person name="Baeten J."/>
            <person name="Francoijs K.J."/>
            <person name="Nataraja K.N."/>
            <person name="Reddy Y.A.N."/>
            <person name="Phadnis S."/>
            <person name="Ravikumar R.L."/>
            <person name="Schlapbach R."/>
            <person name="Sreeman S.M."/>
            <person name="Shimizu K.K."/>
        </authorList>
    </citation>
    <scope>NUCLEOTIDE SEQUENCE</scope>
</reference>
<organism evidence="2 3">
    <name type="scientific">Eleusine coracana subsp. coracana</name>
    <dbReference type="NCBI Taxonomy" id="191504"/>
    <lineage>
        <taxon>Eukaryota</taxon>
        <taxon>Viridiplantae</taxon>
        <taxon>Streptophyta</taxon>
        <taxon>Embryophyta</taxon>
        <taxon>Tracheophyta</taxon>
        <taxon>Spermatophyta</taxon>
        <taxon>Magnoliopsida</taxon>
        <taxon>Liliopsida</taxon>
        <taxon>Poales</taxon>
        <taxon>Poaceae</taxon>
        <taxon>PACMAD clade</taxon>
        <taxon>Chloridoideae</taxon>
        <taxon>Cynodonteae</taxon>
        <taxon>Eleusininae</taxon>
        <taxon>Eleusine</taxon>
    </lineage>
</organism>
<dbReference type="Proteomes" id="UP001054889">
    <property type="component" value="Unassembled WGS sequence"/>
</dbReference>
<feature type="region of interest" description="Disordered" evidence="1">
    <location>
        <begin position="215"/>
        <end position="248"/>
    </location>
</feature>
<dbReference type="PANTHER" id="PTHR33207">
    <property type="entry name" value="F-BOX DOMAIN CONTAINING PROTEIN-RELATED"/>
    <property type="match status" value="1"/>
</dbReference>
<proteinExistence type="predicted"/>
<evidence type="ECO:0000313" key="3">
    <source>
        <dbReference type="Proteomes" id="UP001054889"/>
    </source>
</evidence>
<sequence length="248" mass="27755">MPPVFVPASPVVVDNSAFSLNFFPGAHRKGIIDSRGSLLLLNSGPWRFSTYYYTKCACLWFLGAFLLDATGDGDAMSSFRVLYVLYQYDSSGISHTARAFVFGPGSQGVWHIGWHTTEDDVRLPSMEKITFLYPNKKTRPRSGSRSYPLSKQEDELLASGLCGTRLPAGLPGWDGTFLLQPARIVAAGDTFVVLTPVEKTWLFSVDQETMELERDHERNRHVGQAYPCSSRGVVGNRRHRQNRFSSMH</sequence>
<name>A0AAV5CLZ8_ELECO</name>
<evidence type="ECO:0000256" key="1">
    <source>
        <dbReference type="SAM" id="MobiDB-lite"/>
    </source>
</evidence>
<comment type="caution">
    <text evidence="2">The sequence shown here is derived from an EMBL/GenBank/DDBJ whole genome shotgun (WGS) entry which is preliminary data.</text>
</comment>
<gene>
    <name evidence="2" type="primary">ga16134</name>
    <name evidence="2" type="ORF">PR202_ga16134</name>
</gene>
<keyword evidence="3" id="KW-1185">Reference proteome</keyword>
<accession>A0AAV5CLZ8</accession>
<reference evidence="2" key="2">
    <citation type="submission" date="2021-12" db="EMBL/GenBank/DDBJ databases">
        <title>Resequencing data analysis of finger millet.</title>
        <authorList>
            <person name="Hatakeyama M."/>
            <person name="Aluri S."/>
            <person name="Balachadran M.T."/>
            <person name="Sivarajan S.R."/>
            <person name="Poveda L."/>
            <person name="Shimizu-Inatsugi R."/>
            <person name="Schlapbach R."/>
            <person name="Sreeman S.M."/>
            <person name="Shimizu K.K."/>
        </authorList>
    </citation>
    <scope>NUCLEOTIDE SEQUENCE</scope>
</reference>
<protein>
    <submittedName>
        <fullName evidence="2">Uncharacterized protein</fullName>
    </submittedName>
</protein>
<dbReference type="AlphaFoldDB" id="A0AAV5CLZ8"/>